<organism evidence="7 8">
    <name type="scientific">Desulfoscipio geothermicus DSM 3669</name>
    <dbReference type="NCBI Taxonomy" id="1121426"/>
    <lineage>
        <taxon>Bacteria</taxon>
        <taxon>Bacillati</taxon>
        <taxon>Bacillota</taxon>
        <taxon>Clostridia</taxon>
        <taxon>Eubacteriales</taxon>
        <taxon>Desulfallaceae</taxon>
        <taxon>Desulfoscipio</taxon>
    </lineage>
</organism>
<keyword evidence="8" id="KW-1185">Reference proteome</keyword>
<dbReference type="AlphaFoldDB" id="A0A1I6E8Y7"/>
<name>A0A1I6E8Y7_9FIRM</name>
<dbReference type="OrthoDB" id="5240734at2"/>
<dbReference type="Pfam" id="PF01943">
    <property type="entry name" value="Polysacc_synt"/>
    <property type="match status" value="1"/>
</dbReference>
<dbReference type="GO" id="GO:0005886">
    <property type="term" value="C:plasma membrane"/>
    <property type="evidence" value="ECO:0007669"/>
    <property type="project" value="UniProtKB-SubCell"/>
</dbReference>
<reference evidence="8" key="1">
    <citation type="submission" date="2016-10" db="EMBL/GenBank/DDBJ databases">
        <authorList>
            <person name="Varghese N."/>
            <person name="Submissions S."/>
        </authorList>
    </citation>
    <scope>NUCLEOTIDE SEQUENCE [LARGE SCALE GENOMIC DNA]</scope>
    <source>
        <strain evidence="8">DSM 3669</strain>
    </source>
</reference>
<feature type="transmembrane region" description="Helical" evidence="6">
    <location>
        <begin position="171"/>
        <end position="190"/>
    </location>
</feature>
<dbReference type="InterPro" id="IPR050833">
    <property type="entry name" value="Poly_Biosynth_Transport"/>
</dbReference>
<dbReference type="RefSeq" id="WP_092486367.1">
    <property type="nucleotide sequence ID" value="NZ_FOYM01000030.1"/>
</dbReference>
<evidence type="ECO:0000256" key="2">
    <source>
        <dbReference type="ARBA" id="ARBA00022475"/>
    </source>
</evidence>
<feature type="transmembrane region" description="Helical" evidence="6">
    <location>
        <begin position="24"/>
        <end position="48"/>
    </location>
</feature>
<sequence length="450" mass="48216">MRILALIFNRISAFFGLDWHMKEVLSGAFVAFTFKVLGAGLGFAFNVLLARLLGAERAGLYYLAFTVITIATVVGRMGLDNALLRFTATNAVQEKWEKVSGVYRKGIFIAVIASLVATIIVGSSASWVAKGIFSEPALVKPIRLMALAILPISLLTLHAELLKGLKRIRDAMLVQGVGVPLISISLLAFLGGPFQVTGAVTAYVCATTIVLLLSVALWRRATPKLRGVRGTFDTRLLLATSMPLLLVASMNLIMSWTDTIMLGFWIDSKSVGIYNIAMRAAMLTSFILFAVNSIVAPKFAALYAKGELEALGIVARNSTALMTVLALPILLLFILSPKFILGIFGPGFISGSNVLIILALGQFVNVATGSVGYLLMMTGYEKLMRNNIIGSAILNIILNTLLVPKYGITGAAIATAVSLAIMNLVSAGLVYWKLSIITLPIPKGAYIRAK</sequence>
<comment type="subcellular location">
    <subcellularLocation>
        <location evidence="1">Cell membrane</location>
        <topology evidence="1">Multi-pass membrane protein</topology>
    </subcellularLocation>
</comment>
<evidence type="ECO:0000313" key="7">
    <source>
        <dbReference type="EMBL" id="SFR14189.1"/>
    </source>
</evidence>
<feature type="transmembrane region" description="Helical" evidence="6">
    <location>
        <begin position="313"/>
        <end position="335"/>
    </location>
</feature>
<keyword evidence="5 6" id="KW-0472">Membrane</keyword>
<feature type="transmembrane region" description="Helical" evidence="6">
    <location>
        <begin position="236"/>
        <end position="256"/>
    </location>
</feature>
<dbReference type="PANTHER" id="PTHR30250:SF27">
    <property type="entry name" value="POLYSACCHARIDE BIOSYNTHESIS PROTEIN"/>
    <property type="match status" value="1"/>
</dbReference>
<dbReference type="PANTHER" id="PTHR30250">
    <property type="entry name" value="PST FAMILY PREDICTED COLANIC ACID TRANSPORTER"/>
    <property type="match status" value="1"/>
</dbReference>
<keyword evidence="3 6" id="KW-0812">Transmembrane</keyword>
<dbReference type="Proteomes" id="UP000199584">
    <property type="component" value="Unassembled WGS sequence"/>
</dbReference>
<evidence type="ECO:0000313" key="8">
    <source>
        <dbReference type="Proteomes" id="UP000199584"/>
    </source>
</evidence>
<feature type="transmembrane region" description="Helical" evidence="6">
    <location>
        <begin position="107"/>
        <end position="129"/>
    </location>
</feature>
<feature type="transmembrane region" description="Helical" evidence="6">
    <location>
        <begin position="60"/>
        <end position="79"/>
    </location>
</feature>
<feature type="transmembrane region" description="Helical" evidence="6">
    <location>
        <begin position="412"/>
        <end position="432"/>
    </location>
</feature>
<evidence type="ECO:0000256" key="3">
    <source>
        <dbReference type="ARBA" id="ARBA00022692"/>
    </source>
</evidence>
<proteinExistence type="predicted"/>
<evidence type="ECO:0000256" key="1">
    <source>
        <dbReference type="ARBA" id="ARBA00004651"/>
    </source>
</evidence>
<evidence type="ECO:0000256" key="6">
    <source>
        <dbReference type="SAM" id="Phobius"/>
    </source>
</evidence>
<keyword evidence="4 6" id="KW-1133">Transmembrane helix</keyword>
<feature type="transmembrane region" description="Helical" evidence="6">
    <location>
        <begin position="388"/>
        <end position="406"/>
    </location>
</feature>
<evidence type="ECO:0000256" key="4">
    <source>
        <dbReference type="ARBA" id="ARBA00022989"/>
    </source>
</evidence>
<dbReference type="STRING" id="39060.SAMN05660706_13025"/>
<accession>A0A1I6E8Y7</accession>
<gene>
    <name evidence="7" type="ORF">SAMN05660706_13025</name>
</gene>
<feature type="transmembrane region" description="Helical" evidence="6">
    <location>
        <begin position="355"/>
        <end position="376"/>
    </location>
</feature>
<dbReference type="InterPro" id="IPR002797">
    <property type="entry name" value="Polysacc_synth"/>
</dbReference>
<dbReference type="EMBL" id="FOYM01000030">
    <property type="protein sequence ID" value="SFR14189.1"/>
    <property type="molecule type" value="Genomic_DNA"/>
</dbReference>
<feature type="transmembrane region" description="Helical" evidence="6">
    <location>
        <begin position="276"/>
        <end position="301"/>
    </location>
</feature>
<dbReference type="CDD" id="cd13128">
    <property type="entry name" value="MATE_Wzx_like"/>
    <property type="match status" value="1"/>
</dbReference>
<keyword evidence="2" id="KW-1003">Cell membrane</keyword>
<protein>
    <submittedName>
        <fullName evidence="7">Membrane protein involved in the export of O-antigen and teichoic acid</fullName>
    </submittedName>
</protein>
<feature type="transmembrane region" description="Helical" evidence="6">
    <location>
        <begin position="196"/>
        <end position="215"/>
    </location>
</feature>
<evidence type="ECO:0000256" key="5">
    <source>
        <dbReference type="ARBA" id="ARBA00023136"/>
    </source>
</evidence>
<feature type="transmembrane region" description="Helical" evidence="6">
    <location>
        <begin position="141"/>
        <end position="159"/>
    </location>
</feature>